<gene>
    <name evidence="1" type="ORF">V4839_00340</name>
</gene>
<proteinExistence type="predicted"/>
<accession>A0ABU7U5J8</accession>
<comment type="caution">
    <text evidence="1">The sequence shown here is derived from an EMBL/GenBank/DDBJ whole genome shotgun (WGS) entry which is preliminary data.</text>
</comment>
<dbReference type="EMBL" id="JAZKLI010000001">
    <property type="protein sequence ID" value="MEE9681958.1"/>
    <property type="molecule type" value="Genomic_DNA"/>
</dbReference>
<keyword evidence="2" id="KW-1185">Reference proteome</keyword>
<dbReference type="Pfam" id="PF13988">
    <property type="entry name" value="DUF4225"/>
    <property type="match status" value="1"/>
</dbReference>
<dbReference type="InterPro" id="IPR025320">
    <property type="entry name" value="DUF4225"/>
</dbReference>
<dbReference type="RefSeq" id="WP_331390709.1">
    <property type="nucleotide sequence ID" value="NZ_JAZKLB010000001.1"/>
</dbReference>
<evidence type="ECO:0000313" key="2">
    <source>
        <dbReference type="Proteomes" id="UP001335910"/>
    </source>
</evidence>
<name>A0ABU7U5J8_LELAM</name>
<evidence type="ECO:0000313" key="1">
    <source>
        <dbReference type="EMBL" id="MEE9681958.1"/>
    </source>
</evidence>
<dbReference type="Proteomes" id="UP001335910">
    <property type="component" value="Unassembled WGS sequence"/>
</dbReference>
<sequence>MDIYTGSFIKRNENYFLVMARLEADALLHTAKRASYLVLKNYFNRGRFEHEIQNFCESQLAALKTAKNDTERKICVANLVQEKRFLEKQSAQVRTGSAKLHASVVVTQDHKGVWSYLIDGVGVVLGGLQVVGGVGLISTSLATGNVIGVVAGTFLILHGINSTQEGAGNIMHKKSDTIGFMRDAYILSAEFMGFKGSVGAIAFSVMDLSLSGYGMARLALKPDTWRLFRYMNNDFIINIKTMSKTALTIEAYNDGWAIKSVMDNQH</sequence>
<protein>
    <submittedName>
        <fullName evidence="1">DUF4225 domain-containing protein</fullName>
    </submittedName>
</protein>
<organism evidence="1 2">
    <name type="scientific">Lelliottia amnigena</name>
    <name type="common">Enterobacter amnigenus</name>
    <dbReference type="NCBI Taxonomy" id="61646"/>
    <lineage>
        <taxon>Bacteria</taxon>
        <taxon>Pseudomonadati</taxon>
        <taxon>Pseudomonadota</taxon>
        <taxon>Gammaproteobacteria</taxon>
        <taxon>Enterobacterales</taxon>
        <taxon>Enterobacteriaceae</taxon>
        <taxon>Lelliottia</taxon>
    </lineage>
</organism>
<reference evidence="1 2" key="1">
    <citation type="submission" date="2023-10" db="EMBL/GenBank/DDBJ databases">
        <title>Wastewater isolates of ESBL- and carbapenemase-producing Gram-negative bacteria from New Zealand.</title>
        <authorList>
            <person name="Straub C."/>
            <person name="Weaver L."/>
            <person name="Cornelius A."/>
            <person name="Mcgill E."/>
            <person name="Dyet K."/>
            <person name="White L."/>
            <person name="Pattis I."/>
        </authorList>
    </citation>
    <scope>NUCLEOTIDE SEQUENCE [LARGE SCALE GENOMIC DNA]</scope>
    <source>
        <strain evidence="1 2">ESBL35</strain>
    </source>
</reference>